<keyword evidence="1" id="KW-0808">Transferase</keyword>
<dbReference type="GO" id="GO:0032259">
    <property type="term" value="P:methylation"/>
    <property type="evidence" value="ECO:0007669"/>
    <property type="project" value="UniProtKB-KW"/>
</dbReference>
<proteinExistence type="predicted"/>
<reference evidence="1 2" key="1">
    <citation type="submission" date="2016-10" db="EMBL/GenBank/DDBJ databases">
        <authorList>
            <person name="Varghese N."/>
            <person name="Submissions S."/>
        </authorList>
    </citation>
    <scope>NUCLEOTIDE SEQUENCE [LARGE SCALE GENOMIC DNA]</scope>
    <source>
        <strain evidence="1 2">FF3</strain>
    </source>
</reference>
<dbReference type="InterPro" id="IPR029063">
    <property type="entry name" value="SAM-dependent_MTases_sf"/>
</dbReference>
<dbReference type="Gene3D" id="3.40.50.150">
    <property type="entry name" value="Vaccinia Virus protein VP39"/>
    <property type="match status" value="1"/>
</dbReference>
<dbReference type="RefSeq" id="WP_074839908.1">
    <property type="nucleotide sequence ID" value="NZ_FNYY01000029.1"/>
</dbReference>
<evidence type="ECO:0000313" key="1">
    <source>
        <dbReference type="EMBL" id="SEK09339.1"/>
    </source>
</evidence>
<dbReference type="GeneID" id="80820907"/>
<comment type="caution">
    <text evidence="1">The sequence shown here is derived from an EMBL/GenBank/DDBJ whole genome shotgun (WGS) entry which is preliminary data.</text>
</comment>
<dbReference type="AlphaFoldDB" id="A0A975ZQV2"/>
<dbReference type="EMBL" id="FNYY01000029">
    <property type="protein sequence ID" value="SEK09339.1"/>
    <property type="molecule type" value="Genomic_DNA"/>
</dbReference>
<protein>
    <submittedName>
        <fullName evidence="1">2-polyprenyl-3-methyl-5-hydroxy-6-metoxy-1,4-benzoquinol methylase</fullName>
    </submittedName>
</protein>
<evidence type="ECO:0000313" key="2">
    <source>
        <dbReference type="Proteomes" id="UP000182932"/>
    </source>
</evidence>
<dbReference type="GO" id="GO:0008168">
    <property type="term" value="F:methyltransferase activity"/>
    <property type="evidence" value="ECO:0007669"/>
    <property type="project" value="UniProtKB-KW"/>
</dbReference>
<accession>A0A975ZQV2</accession>
<dbReference type="Proteomes" id="UP000182932">
    <property type="component" value="Unassembled WGS sequence"/>
</dbReference>
<dbReference type="PANTHER" id="PTHR43861">
    <property type="entry name" value="TRANS-ACONITATE 2-METHYLTRANSFERASE-RELATED"/>
    <property type="match status" value="1"/>
</dbReference>
<keyword evidence="2" id="KW-1185">Reference proteome</keyword>
<name>A0A975ZQV2_9RHOB</name>
<dbReference type="SUPFAM" id="SSF53335">
    <property type="entry name" value="S-adenosyl-L-methionine-dependent methyltransferases"/>
    <property type="match status" value="1"/>
</dbReference>
<dbReference type="CDD" id="cd02440">
    <property type="entry name" value="AdoMet_MTases"/>
    <property type="match status" value="1"/>
</dbReference>
<dbReference type="Pfam" id="PF13489">
    <property type="entry name" value="Methyltransf_23"/>
    <property type="match status" value="1"/>
</dbReference>
<gene>
    <name evidence="1" type="ORF">SAMN04487940_12926</name>
</gene>
<organism evidence="1 2">
    <name type="scientific">Marinovum algicola</name>
    <dbReference type="NCBI Taxonomy" id="42444"/>
    <lineage>
        <taxon>Bacteria</taxon>
        <taxon>Pseudomonadati</taxon>
        <taxon>Pseudomonadota</taxon>
        <taxon>Alphaproteobacteria</taxon>
        <taxon>Rhodobacterales</taxon>
        <taxon>Roseobacteraceae</taxon>
        <taxon>Marinovum</taxon>
    </lineage>
</organism>
<sequence length="294" mass="33068">MKTEPQKFTPIAIPNRSRSCPACGADALEYASDYPSNVKPFALETLLYCTACGLAHVPDSSQMLADYYLQDYAQTNRKDRDVNPEIYFSEAHRESSQMMRRYYARARAQVIRLKKHEGRFNRVLDFGSGPGYLLHISHAREPHAYEPDQESKKYLDYIGARQYDALDEIPQGYFDVIVASHTVEHLVAEELIETLRHLVGALRPHGLMLIEVPQGGHSYLHLEGARQDPHTLFFTPQALVEAVTRAGGDIVFAGAVAKPEIPRRDKPIYTPEGSAFNKVNRGGLTVICRPPQSE</sequence>
<keyword evidence="1" id="KW-0489">Methyltransferase</keyword>